<evidence type="ECO:0000313" key="8">
    <source>
        <dbReference type="Proteomes" id="UP001187734"/>
    </source>
</evidence>
<evidence type="ECO:0000256" key="3">
    <source>
        <dbReference type="ARBA" id="ARBA00022989"/>
    </source>
</evidence>
<feature type="transmembrane region" description="Helical" evidence="6">
    <location>
        <begin position="130"/>
        <end position="154"/>
    </location>
</feature>
<dbReference type="AlphaFoldDB" id="A0AAE8M848"/>
<evidence type="ECO:0000256" key="6">
    <source>
        <dbReference type="SAM" id="Phobius"/>
    </source>
</evidence>
<comment type="caution">
    <text evidence="7">The sequence shown here is derived from an EMBL/GenBank/DDBJ whole genome shotgun (WGS) entry which is preliminary data.</text>
</comment>
<feature type="compositionally biased region" description="Low complexity" evidence="5">
    <location>
        <begin position="62"/>
        <end position="86"/>
    </location>
</feature>
<dbReference type="InterPro" id="IPR051694">
    <property type="entry name" value="Immunoregulatory_rcpt-like"/>
</dbReference>
<dbReference type="PANTHER" id="PTHR15549">
    <property type="entry name" value="PAIRED IMMUNOGLOBULIN-LIKE TYPE 2 RECEPTOR"/>
    <property type="match status" value="1"/>
</dbReference>
<feature type="region of interest" description="Disordered" evidence="5">
    <location>
        <begin position="62"/>
        <end position="126"/>
    </location>
</feature>
<proteinExistence type="predicted"/>
<dbReference type="GO" id="GO:0016020">
    <property type="term" value="C:membrane"/>
    <property type="evidence" value="ECO:0007669"/>
    <property type="project" value="UniProtKB-SubCell"/>
</dbReference>
<organism evidence="7 8">
    <name type="scientific">Fusarium torulosum</name>
    <dbReference type="NCBI Taxonomy" id="33205"/>
    <lineage>
        <taxon>Eukaryota</taxon>
        <taxon>Fungi</taxon>
        <taxon>Dikarya</taxon>
        <taxon>Ascomycota</taxon>
        <taxon>Pezizomycotina</taxon>
        <taxon>Sordariomycetes</taxon>
        <taxon>Hypocreomycetidae</taxon>
        <taxon>Hypocreales</taxon>
        <taxon>Nectriaceae</taxon>
        <taxon>Fusarium</taxon>
    </lineage>
</organism>
<evidence type="ECO:0000256" key="5">
    <source>
        <dbReference type="SAM" id="MobiDB-lite"/>
    </source>
</evidence>
<evidence type="ECO:0000256" key="2">
    <source>
        <dbReference type="ARBA" id="ARBA00022692"/>
    </source>
</evidence>
<protein>
    <submittedName>
        <fullName evidence="7">Uncharacterized protein</fullName>
    </submittedName>
</protein>
<evidence type="ECO:0000256" key="4">
    <source>
        <dbReference type="ARBA" id="ARBA00023136"/>
    </source>
</evidence>
<feature type="region of interest" description="Disordered" evidence="5">
    <location>
        <begin position="163"/>
        <end position="185"/>
    </location>
</feature>
<keyword evidence="2 6" id="KW-0812">Transmembrane</keyword>
<keyword evidence="3 6" id="KW-1133">Transmembrane helix</keyword>
<keyword evidence="8" id="KW-1185">Reference proteome</keyword>
<dbReference type="PANTHER" id="PTHR15549:SF30">
    <property type="entry name" value="MID2 DOMAIN-CONTAINING PROTEIN"/>
    <property type="match status" value="1"/>
</dbReference>
<keyword evidence="4 6" id="KW-0472">Membrane</keyword>
<dbReference type="Proteomes" id="UP001187734">
    <property type="component" value="Unassembled WGS sequence"/>
</dbReference>
<reference evidence="7" key="1">
    <citation type="submission" date="2018-03" db="EMBL/GenBank/DDBJ databases">
        <authorList>
            <person name="Guldener U."/>
        </authorList>
    </citation>
    <scope>NUCLEOTIDE SEQUENCE</scope>
</reference>
<dbReference type="GO" id="GO:0071944">
    <property type="term" value="C:cell periphery"/>
    <property type="evidence" value="ECO:0007669"/>
    <property type="project" value="UniProtKB-ARBA"/>
</dbReference>
<sequence length="451" mass="47230">MSTEPFSTTFSTILTKPATLIVANGVVNTTTIIDDLAISLALEQKVTVYNVISVVTADATTTTTTAESKSGETGAASTSTTSSTLAKETESGTGDTSNGITSTASTSKTGSAVASPASSDGSSGGLSGGAVAGAAIGCLIAGLALGLTAAFILFRRRRRSSSASPGFVQATRPDPEPKGGPQVTVASSGHDAELFQFLLEATPEKEIQAELRSLSELIYNHVENYYHGAQVQANSVEVAQSLVNIGYSPELSGLPAETVAAVCLAPKTCHVGLRHVISHIVFRSLDFGSASGLSMLPLPIAAMAQANPSAGSANSPAIFLARSRWRSLSALLLHPSPGERTPLPVSEVEAYANAHALANELNVFLQLFVVQDSVSQRNQTKHLQDVIVECTKLGYVVLSQPSDWRFVFSNNNLMDKSRRIVVCPGLEKLSHTDGTRYRSPKEVAAPETMPL</sequence>
<evidence type="ECO:0000313" key="7">
    <source>
        <dbReference type="EMBL" id="SPJ75920.1"/>
    </source>
</evidence>
<comment type="subcellular location">
    <subcellularLocation>
        <location evidence="1">Membrane</location>
        <topology evidence="1">Single-pass membrane protein</topology>
    </subcellularLocation>
</comment>
<dbReference type="EMBL" id="ONZP01000180">
    <property type="protein sequence ID" value="SPJ75920.1"/>
    <property type="molecule type" value="Genomic_DNA"/>
</dbReference>
<name>A0AAE8M848_9HYPO</name>
<accession>A0AAE8M848</accession>
<evidence type="ECO:0000256" key="1">
    <source>
        <dbReference type="ARBA" id="ARBA00004167"/>
    </source>
</evidence>
<feature type="compositionally biased region" description="Low complexity" evidence="5">
    <location>
        <begin position="101"/>
        <end position="121"/>
    </location>
</feature>
<gene>
    <name evidence="7" type="ORF">FTOL_05651</name>
</gene>